<gene>
    <name evidence="1" type="ORF">BCR33DRAFT_712769</name>
</gene>
<dbReference type="EMBL" id="MCGO01000006">
    <property type="protein sequence ID" value="ORY50787.1"/>
    <property type="molecule type" value="Genomic_DNA"/>
</dbReference>
<dbReference type="AlphaFoldDB" id="A0A1Y2CUZ8"/>
<protein>
    <submittedName>
        <fullName evidence="1">Uncharacterized protein</fullName>
    </submittedName>
</protein>
<comment type="caution">
    <text evidence="1">The sequence shown here is derived from an EMBL/GenBank/DDBJ whole genome shotgun (WGS) entry which is preliminary data.</text>
</comment>
<accession>A0A1Y2CUZ8</accession>
<sequence length="61" mass="6863">MCVEKNWYLGGIVDQCAPAQPYPVPGQQVYIKDEQVKPPKCLFVDCPNTHPSELLHQPSKP</sequence>
<proteinExistence type="predicted"/>
<evidence type="ECO:0000313" key="2">
    <source>
        <dbReference type="Proteomes" id="UP000193642"/>
    </source>
</evidence>
<organism evidence="1 2">
    <name type="scientific">Rhizoclosmatium globosum</name>
    <dbReference type="NCBI Taxonomy" id="329046"/>
    <lineage>
        <taxon>Eukaryota</taxon>
        <taxon>Fungi</taxon>
        <taxon>Fungi incertae sedis</taxon>
        <taxon>Chytridiomycota</taxon>
        <taxon>Chytridiomycota incertae sedis</taxon>
        <taxon>Chytridiomycetes</taxon>
        <taxon>Chytridiales</taxon>
        <taxon>Chytriomycetaceae</taxon>
        <taxon>Rhizoclosmatium</taxon>
    </lineage>
</organism>
<reference evidence="1 2" key="1">
    <citation type="submission" date="2016-07" db="EMBL/GenBank/DDBJ databases">
        <title>Pervasive Adenine N6-methylation of Active Genes in Fungi.</title>
        <authorList>
            <consortium name="DOE Joint Genome Institute"/>
            <person name="Mondo S.J."/>
            <person name="Dannebaum R.O."/>
            <person name="Kuo R.C."/>
            <person name="Labutti K."/>
            <person name="Haridas S."/>
            <person name="Kuo A."/>
            <person name="Salamov A."/>
            <person name="Ahrendt S.R."/>
            <person name="Lipzen A."/>
            <person name="Sullivan W."/>
            <person name="Andreopoulos W.B."/>
            <person name="Clum A."/>
            <person name="Lindquist E."/>
            <person name="Daum C."/>
            <person name="Ramamoorthy G.K."/>
            <person name="Gryganskyi A."/>
            <person name="Culley D."/>
            <person name="Magnuson J.K."/>
            <person name="James T.Y."/>
            <person name="O'Malley M.A."/>
            <person name="Stajich J.E."/>
            <person name="Spatafora J.W."/>
            <person name="Visel A."/>
            <person name="Grigoriev I.V."/>
        </authorList>
    </citation>
    <scope>NUCLEOTIDE SEQUENCE [LARGE SCALE GENOMIC DNA]</scope>
    <source>
        <strain evidence="1 2">JEL800</strain>
    </source>
</reference>
<dbReference type="Proteomes" id="UP000193642">
    <property type="component" value="Unassembled WGS sequence"/>
</dbReference>
<evidence type="ECO:0000313" key="1">
    <source>
        <dbReference type="EMBL" id="ORY50787.1"/>
    </source>
</evidence>
<name>A0A1Y2CUZ8_9FUNG</name>
<keyword evidence="2" id="KW-1185">Reference proteome</keyword>